<dbReference type="CDD" id="cd03255">
    <property type="entry name" value="ABC_MJ0796_LolCDE_FtsE"/>
    <property type="match status" value="1"/>
</dbReference>
<dbReference type="GO" id="GO:0022857">
    <property type="term" value="F:transmembrane transporter activity"/>
    <property type="evidence" value="ECO:0007669"/>
    <property type="project" value="TreeGrafter"/>
</dbReference>
<organism evidence="5 6">
    <name type="scientific">Methylophaga lonarensis MPL</name>
    <dbReference type="NCBI Taxonomy" id="1286106"/>
    <lineage>
        <taxon>Bacteria</taxon>
        <taxon>Pseudomonadati</taxon>
        <taxon>Pseudomonadota</taxon>
        <taxon>Gammaproteobacteria</taxon>
        <taxon>Thiotrichales</taxon>
        <taxon>Piscirickettsiaceae</taxon>
        <taxon>Methylophaga</taxon>
    </lineage>
</organism>
<dbReference type="EMBL" id="APHR01000037">
    <property type="protein sequence ID" value="EMR12981.1"/>
    <property type="molecule type" value="Genomic_DNA"/>
</dbReference>
<evidence type="ECO:0000256" key="3">
    <source>
        <dbReference type="ARBA" id="ARBA00022840"/>
    </source>
</evidence>
<proteinExistence type="predicted"/>
<keyword evidence="3 5" id="KW-0067">ATP-binding</keyword>
<evidence type="ECO:0000259" key="4">
    <source>
        <dbReference type="PROSITE" id="PS50893"/>
    </source>
</evidence>
<keyword evidence="2" id="KW-0547">Nucleotide-binding</keyword>
<evidence type="ECO:0000313" key="5">
    <source>
        <dbReference type="EMBL" id="EMR12981.1"/>
    </source>
</evidence>
<protein>
    <submittedName>
        <fullName evidence="5">ABC transporter ATP-binding protein</fullName>
    </submittedName>
</protein>
<sequence length="235" mass="26221">MQQNTTQCTAIDIHNLCFSYDKKSSTNILEIERWQVNAGERVFVHGPSGSGKSTLLNLLAGVLKPQRGEISVCGQALHSMSGRQRDVFRARHVGLVFQQFNLIPYLTVRDNIQLVRYHTHTSSKLDEAIITLFDGLQLDPILMDRRADALSVGQQQRVAIARALINQPELLIVDEPTSALDMAARDSFMQLLLALPGAEDRTLVFVSHDPGLADYFSLKVEMQQLSKHKELADAV</sequence>
<dbReference type="GO" id="GO:0005524">
    <property type="term" value="F:ATP binding"/>
    <property type="evidence" value="ECO:0007669"/>
    <property type="project" value="UniProtKB-KW"/>
</dbReference>
<dbReference type="STRING" id="1286106.MPL1_07523"/>
<dbReference type="SUPFAM" id="SSF52540">
    <property type="entry name" value="P-loop containing nucleoside triphosphate hydrolases"/>
    <property type="match status" value="1"/>
</dbReference>
<keyword evidence="1" id="KW-0813">Transport</keyword>
<name>M7P0I0_9GAMM</name>
<dbReference type="SMART" id="SM00382">
    <property type="entry name" value="AAA"/>
    <property type="match status" value="1"/>
</dbReference>
<dbReference type="GO" id="GO:0016887">
    <property type="term" value="F:ATP hydrolysis activity"/>
    <property type="evidence" value="ECO:0007669"/>
    <property type="project" value="InterPro"/>
</dbReference>
<dbReference type="InterPro" id="IPR017871">
    <property type="entry name" value="ABC_transporter-like_CS"/>
</dbReference>
<evidence type="ECO:0000256" key="1">
    <source>
        <dbReference type="ARBA" id="ARBA00022448"/>
    </source>
</evidence>
<dbReference type="InterPro" id="IPR015854">
    <property type="entry name" value="ABC_transpr_LolD-like"/>
</dbReference>
<dbReference type="AlphaFoldDB" id="M7P0I0"/>
<dbReference type="InterPro" id="IPR003439">
    <property type="entry name" value="ABC_transporter-like_ATP-bd"/>
</dbReference>
<dbReference type="PANTHER" id="PTHR24220">
    <property type="entry name" value="IMPORT ATP-BINDING PROTEIN"/>
    <property type="match status" value="1"/>
</dbReference>
<dbReference type="PANTHER" id="PTHR24220:SF611">
    <property type="entry name" value="ATP-BINDING COMPONENT OF ABC TRANSPORTER-RELATED"/>
    <property type="match status" value="1"/>
</dbReference>
<dbReference type="InterPro" id="IPR027417">
    <property type="entry name" value="P-loop_NTPase"/>
</dbReference>
<dbReference type="InterPro" id="IPR003593">
    <property type="entry name" value="AAA+_ATPase"/>
</dbReference>
<dbReference type="eggNOG" id="COG1136">
    <property type="taxonomic scope" value="Bacteria"/>
</dbReference>
<feature type="domain" description="ABC transporter" evidence="4">
    <location>
        <begin position="11"/>
        <end position="235"/>
    </location>
</feature>
<evidence type="ECO:0000313" key="6">
    <source>
        <dbReference type="Proteomes" id="UP000012019"/>
    </source>
</evidence>
<comment type="caution">
    <text evidence="5">The sequence shown here is derived from an EMBL/GenBank/DDBJ whole genome shotgun (WGS) entry which is preliminary data.</text>
</comment>
<dbReference type="GO" id="GO:0005886">
    <property type="term" value="C:plasma membrane"/>
    <property type="evidence" value="ECO:0007669"/>
    <property type="project" value="TreeGrafter"/>
</dbReference>
<dbReference type="InterPro" id="IPR017911">
    <property type="entry name" value="MacB-like_ATP-bd"/>
</dbReference>
<gene>
    <name evidence="5" type="ORF">MPL1_07523</name>
</gene>
<dbReference type="PATRIC" id="fig|1286106.3.peg.1510"/>
<dbReference type="Gene3D" id="3.40.50.300">
    <property type="entry name" value="P-loop containing nucleotide triphosphate hydrolases"/>
    <property type="match status" value="1"/>
</dbReference>
<dbReference type="Proteomes" id="UP000012019">
    <property type="component" value="Unassembled WGS sequence"/>
</dbReference>
<dbReference type="Pfam" id="PF00005">
    <property type="entry name" value="ABC_tran"/>
    <property type="match status" value="1"/>
</dbReference>
<reference evidence="5 6" key="1">
    <citation type="journal article" date="2013" name="Genome Announc.">
        <title>Draft Genome Sequence of Methylophaga lonarensis MPLT, a Haloalkaliphilic (Non-Methane-Utilizing) Methylotroph.</title>
        <authorList>
            <person name="Shetty S.A."/>
            <person name="Marathe N.P."/>
            <person name="Munot H."/>
            <person name="Antony C.P."/>
            <person name="Dhotre D.P."/>
            <person name="Murrell J.C."/>
            <person name="Shouche Y.S."/>
        </authorList>
    </citation>
    <scope>NUCLEOTIDE SEQUENCE [LARGE SCALE GENOMIC DNA]</scope>
    <source>
        <strain evidence="5 6">MPL</strain>
    </source>
</reference>
<evidence type="ECO:0000256" key="2">
    <source>
        <dbReference type="ARBA" id="ARBA00022741"/>
    </source>
</evidence>
<dbReference type="RefSeq" id="WP_009726493.1">
    <property type="nucleotide sequence ID" value="NZ_APHR01000037.1"/>
</dbReference>
<accession>M7P0I0</accession>
<dbReference type="PROSITE" id="PS00211">
    <property type="entry name" value="ABC_TRANSPORTER_1"/>
    <property type="match status" value="1"/>
</dbReference>
<dbReference type="PROSITE" id="PS50893">
    <property type="entry name" value="ABC_TRANSPORTER_2"/>
    <property type="match status" value="1"/>
</dbReference>
<keyword evidence="6" id="KW-1185">Reference proteome</keyword>